<proteinExistence type="predicted"/>
<reference evidence="2 3" key="1">
    <citation type="submission" date="2019-09" db="EMBL/GenBank/DDBJ databases">
        <title>A chromosome-level genome assembly of the Chinese tupelo Nyssa sinensis.</title>
        <authorList>
            <person name="Yang X."/>
            <person name="Kang M."/>
            <person name="Yang Y."/>
            <person name="Xiong H."/>
            <person name="Wang M."/>
            <person name="Zhang Z."/>
            <person name="Wang Z."/>
            <person name="Wu H."/>
            <person name="Ma T."/>
            <person name="Liu J."/>
            <person name="Xi Z."/>
        </authorList>
    </citation>
    <scope>NUCLEOTIDE SEQUENCE [LARGE SCALE GENOMIC DNA]</scope>
    <source>
        <strain evidence="2">J267</strain>
        <tissue evidence="2">Leaf</tissue>
    </source>
</reference>
<evidence type="ECO:0000256" key="1">
    <source>
        <dbReference type="SAM" id="Phobius"/>
    </source>
</evidence>
<dbReference type="EMBL" id="CM018048">
    <property type="protein sequence ID" value="KAA8522287.1"/>
    <property type="molecule type" value="Genomic_DNA"/>
</dbReference>
<keyword evidence="1" id="KW-0472">Membrane</keyword>
<feature type="transmembrane region" description="Helical" evidence="1">
    <location>
        <begin position="117"/>
        <end position="138"/>
    </location>
</feature>
<sequence>MAATRATTNMIVMEIFLPSLSFGSVRLFHISLPKFGGTPNLYLPWNQLQPRPVERRRQRGCLRFSNSCSRPMRELLPPATNLFLKSPSEKNRINKDGVIVISSTKTRTQKLTSAHKSFLPSVCLCVAKAIVFMLLLILQG</sequence>
<keyword evidence="3" id="KW-1185">Reference proteome</keyword>
<keyword evidence="1" id="KW-1133">Transmembrane helix</keyword>
<dbReference type="AlphaFoldDB" id="A0A5J4ZYZ0"/>
<protein>
    <submittedName>
        <fullName evidence="2">Uncharacterized protein</fullName>
    </submittedName>
</protein>
<organism evidence="2 3">
    <name type="scientific">Nyssa sinensis</name>
    <dbReference type="NCBI Taxonomy" id="561372"/>
    <lineage>
        <taxon>Eukaryota</taxon>
        <taxon>Viridiplantae</taxon>
        <taxon>Streptophyta</taxon>
        <taxon>Embryophyta</taxon>
        <taxon>Tracheophyta</taxon>
        <taxon>Spermatophyta</taxon>
        <taxon>Magnoliopsida</taxon>
        <taxon>eudicotyledons</taxon>
        <taxon>Gunneridae</taxon>
        <taxon>Pentapetalae</taxon>
        <taxon>asterids</taxon>
        <taxon>Cornales</taxon>
        <taxon>Nyssaceae</taxon>
        <taxon>Nyssa</taxon>
    </lineage>
</organism>
<name>A0A5J4ZYZ0_9ASTE</name>
<gene>
    <name evidence="2" type="ORF">F0562_012960</name>
</gene>
<evidence type="ECO:0000313" key="3">
    <source>
        <dbReference type="Proteomes" id="UP000325577"/>
    </source>
</evidence>
<dbReference type="OrthoDB" id="270639at2759"/>
<evidence type="ECO:0000313" key="2">
    <source>
        <dbReference type="EMBL" id="KAA8522287.1"/>
    </source>
</evidence>
<dbReference type="Proteomes" id="UP000325577">
    <property type="component" value="Linkage Group LG5"/>
</dbReference>
<accession>A0A5J4ZYZ0</accession>
<keyword evidence="1" id="KW-0812">Transmembrane</keyword>